<evidence type="ECO:0000256" key="13">
    <source>
        <dbReference type="HAMAP-Rule" id="MF_00145"/>
    </source>
</evidence>
<dbReference type="InterPro" id="IPR015824">
    <property type="entry name" value="Phosphoglycerate_kinase_N"/>
</dbReference>
<dbReference type="PROSITE" id="PS00111">
    <property type="entry name" value="PGLYCERATE_KINASE"/>
    <property type="match status" value="1"/>
</dbReference>
<keyword evidence="7 13" id="KW-0963">Cytoplasm</keyword>
<dbReference type="PIRSF" id="PIRSF000724">
    <property type="entry name" value="Pgk"/>
    <property type="match status" value="1"/>
</dbReference>
<dbReference type="HAMAP" id="MF_00145">
    <property type="entry name" value="Phosphoglyc_kinase"/>
    <property type="match status" value="1"/>
</dbReference>
<evidence type="ECO:0000256" key="8">
    <source>
        <dbReference type="ARBA" id="ARBA00022679"/>
    </source>
</evidence>
<dbReference type="GeneID" id="57145657"/>
<feature type="binding site" evidence="13">
    <location>
        <position position="302"/>
    </location>
    <ligand>
        <name>ATP</name>
        <dbReference type="ChEBI" id="CHEBI:30616"/>
    </ligand>
</feature>
<dbReference type="CDD" id="cd00318">
    <property type="entry name" value="Phosphoglycerate_kinase"/>
    <property type="match status" value="1"/>
</dbReference>
<evidence type="ECO:0000256" key="2">
    <source>
        <dbReference type="ARBA" id="ARBA00004838"/>
    </source>
</evidence>
<protein>
    <recommendedName>
        <fullName evidence="6 13">Phosphoglycerate kinase</fullName>
        <ecNumber evidence="5 13">2.7.2.3</ecNumber>
    </recommendedName>
</protein>
<feature type="binding site" evidence="13 15">
    <location>
        <position position="333"/>
    </location>
    <ligand>
        <name>ATP</name>
        <dbReference type="ChEBI" id="CHEBI:30616"/>
    </ligand>
</feature>
<accession>A0A4Y3QPF6</accession>
<keyword evidence="11 13" id="KW-0067">ATP-binding</keyword>
<evidence type="ECO:0000256" key="12">
    <source>
        <dbReference type="ARBA" id="ARBA00023152"/>
    </source>
</evidence>
<gene>
    <name evidence="13 17" type="primary">pgk</name>
    <name evidence="17" type="ORF">MTE01_29760</name>
</gene>
<dbReference type="Gene3D" id="3.40.50.1260">
    <property type="entry name" value="Phosphoglycerate kinase, N-terminal domain"/>
    <property type="match status" value="2"/>
</dbReference>
<evidence type="ECO:0000256" key="15">
    <source>
        <dbReference type="PIRSR" id="PIRSR000724-2"/>
    </source>
</evidence>
<evidence type="ECO:0000256" key="6">
    <source>
        <dbReference type="ARBA" id="ARBA00016471"/>
    </source>
</evidence>
<proteinExistence type="inferred from homology"/>
<keyword evidence="10 13" id="KW-0418">Kinase</keyword>
<feature type="binding site" evidence="13 14">
    <location>
        <begin position="60"/>
        <end position="63"/>
    </location>
    <ligand>
        <name>substrate</name>
    </ligand>
</feature>
<dbReference type="InterPro" id="IPR001576">
    <property type="entry name" value="Phosphoglycerate_kinase"/>
</dbReference>
<evidence type="ECO:0000256" key="3">
    <source>
        <dbReference type="ARBA" id="ARBA00008982"/>
    </source>
</evidence>
<dbReference type="GO" id="GO:0005829">
    <property type="term" value="C:cytosol"/>
    <property type="evidence" value="ECO:0007669"/>
    <property type="project" value="TreeGrafter"/>
</dbReference>
<feature type="binding site" evidence="14">
    <location>
        <position position="37"/>
    </location>
    <ligand>
        <name>(2R)-3-phosphoglycerate</name>
        <dbReference type="ChEBI" id="CHEBI:58272"/>
    </ligand>
</feature>
<comment type="subunit">
    <text evidence="4 13">Monomer.</text>
</comment>
<feature type="binding site" evidence="13 15">
    <location>
        <begin position="359"/>
        <end position="362"/>
    </location>
    <ligand>
        <name>ATP</name>
        <dbReference type="ChEBI" id="CHEBI:30616"/>
    </ligand>
</feature>
<dbReference type="GO" id="GO:0006094">
    <property type="term" value="P:gluconeogenesis"/>
    <property type="evidence" value="ECO:0007669"/>
    <property type="project" value="TreeGrafter"/>
</dbReference>
<evidence type="ECO:0000313" key="17">
    <source>
        <dbReference type="EMBL" id="GEB47031.1"/>
    </source>
</evidence>
<evidence type="ECO:0000256" key="4">
    <source>
        <dbReference type="ARBA" id="ARBA00011245"/>
    </source>
</evidence>
<feature type="binding site" evidence="13">
    <location>
        <position position="119"/>
    </location>
    <ligand>
        <name>substrate</name>
    </ligand>
</feature>
<feature type="binding site" evidence="14">
    <location>
        <position position="119"/>
    </location>
    <ligand>
        <name>(2R)-3-phosphoglycerate</name>
        <dbReference type="ChEBI" id="CHEBI:58272"/>
    </ligand>
</feature>
<feature type="binding site" evidence="13 14">
    <location>
        <begin position="22"/>
        <end position="24"/>
    </location>
    <ligand>
        <name>substrate</name>
    </ligand>
</feature>
<comment type="subcellular location">
    <subcellularLocation>
        <location evidence="13">Cytoplasm</location>
    </subcellularLocation>
</comment>
<evidence type="ECO:0000256" key="14">
    <source>
        <dbReference type="PIRSR" id="PIRSR000724-1"/>
    </source>
</evidence>
<organism evidence="17 18">
    <name type="scientific">Microbacterium testaceum</name>
    <name type="common">Aureobacterium testaceum</name>
    <name type="synonym">Brevibacterium testaceum</name>
    <dbReference type="NCBI Taxonomy" id="2033"/>
    <lineage>
        <taxon>Bacteria</taxon>
        <taxon>Bacillati</taxon>
        <taxon>Actinomycetota</taxon>
        <taxon>Actinomycetes</taxon>
        <taxon>Micrococcales</taxon>
        <taxon>Microbacteriaceae</taxon>
        <taxon>Microbacterium</taxon>
    </lineage>
</organism>
<name>A0A4Y3QPF6_MICTE</name>
<reference evidence="17 18" key="1">
    <citation type="submission" date="2019-06" db="EMBL/GenBank/DDBJ databases">
        <title>Whole genome shotgun sequence of Microbacterium testaceum NBRC 12675.</title>
        <authorList>
            <person name="Hosoyama A."/>
            <person name="Uohara A."/>
            <person name="Ohji S."/>
            <person name="Ichikawa N."/>
        </authorList>
    </citation>
    <scope>NUCLEOTIDE SEQUENCE [LARGE SCALE GENOMIC DNA]</scope>
    <source>
        <strain evidence="17 18">NBRC 12675</strain>
    </source>
</reference>
<dbReference type="GO" id="GO:0043531">
    <property type="term" value="F:ADP binding"/>
    <property type="evidence" value="ECO:0007669"/>
    <property type="project" value="TreeGrafter"/>
</dbReference>
<dbReference type="EC" id="2.7.2.3" evidence="5 13"/>
<dbReference type="RefSeq" id="WP_141378218.1">
    <property type="nucleotide sequence ID" value="NZ_BJML01000011.1"/>
</dbReference>
<evidence type="ECO:0000313" key="18">
    <source>
        <dbReference type="Proteomes" id="UP000319525"/>
    </source>
</evidence>
<dbReference type="Pfam" id="PF00162">
    <property type="entry name" value="PGK"/>
    <property type="match status" value="1"/>
</dbReference>
<evidence type="ECO:0000256" key="16">
    <source>
        <dbReference type="RuleBase" id="RU000532"/>
    </source>
</evidence>
<comment type="pathway">
    <text evidence="2 13">Carbohydrate degradation; glycolysis; pyruvate from D-glyceraldehyde 3-phosphate: step 2/5.</text>
</comment>
<evidence type="ECO:0000256" key="1">
    <source>
        <dbReference type="ARBA" id="ARBA00000642"/>
    </source>
</evidence>
<comment type="catalytic activity">
    <reaction evidence="1 13 16">
        <text>(2R)-3-phosphoglycerate + ATP = (2R)-3-phospho-glyceroyl phosphate + ADP</text>
        <dbReference type="Rhea" id="RHEA:14801"/>
        <dbReference type="ChEBI" id="CHEBI:30616"/>
        <dbReference type="ChEBI" id="CHEBI:57604"/>
        <dbReference type="ChEBI" id="CHEBI:58272"/>
        <dbReference type="ChEBI" id="CHEBI:456216"/>
        <dbReference type="EC" id="2.7.2.3"/>
    </reaction>
</comment>
<dbReference type="OrthoDB" id="9808460at2"/>
<keyword evidence="9 13" id="KW-0547">Nucleotide-binding</keyword>
<dbReference type="PANTHER" id="PTHR11406:SF23">
    <property type="entry name" value="PHOSPHOGLYCERATE KINASE 1, CHLOROPLASTIC-RELATED"/>
    <property type="match status" value="1"/>
</dbReference>
<evidence type="ECO:0000256" key="10">
    <source>
        <dbReference type="ARBA" id="ARBA00022777"/>
    </source>
</evidence>
<dbReference type="InterPro" id="IPR015911">
    <property type="entry name" value="Phosphoglycerate_kinase_CS"/>
</dbReference>
<feature type="binding site" evidence="13">
    <location>
        <position position="156"/>
    </location>
    <ligand>
        <name>substrate</name>
    </ligand>
</feature>
<dbReference type="GO" id="GO:0006096">
    <property type="term" value="P:glycolytic process"/>
    <property type="evidence" value="ECO:0007669"/>
    <property type="project" value="UniProtKB-UniRule"/>
</dbReference>
<dbReference type="SUPFAM" id="SSF53748">
    <property type="entry name" value="Phosphoglycerate kinase"/>
    <property type="match status" value="1"/>
</dbReference>
<dbReference type="FunFam" id="3.40.50.1260:FF:000031">
    <property type="entry name" value="Phosphoglycerate kinase 1"/>
    <property type="match status" value="1"/>
</dbReference>
<dbReference type="InterPro" id="IPR036043">
    <property type="entry name" value="Phosphoglycerate_kinase_sf"/>
</dbReference>
<evidence type="ECO:0000256" key="5">
    <source>
        <dbReference type="ARBA" id="ARBA00013061"/>
    </source>
</evidence>
<dbReference type="AlphaFoldDB" id="A0A4Y3QPF6"/>
<dbReference type="PRINTS" id="PR00477">
    <property type="entry name" value="PHGLYCKINASE"/>
</dbReference>
<evidence type="ECO:0000256" key="11">
    <source>
        <dbReference type="ARBA" id="ARBA00022840"/>
    </source>
</evidence>
<dbReference type="GO" id="GO:0005524">
    <property type="term" value="F:ATP binding"/>
    <property type="evidence" value="ECO:0007669"/>
    <property type="project" value="UniProtKB-KW"/>
</dbReference>
<feature type="binding site" evidence="13 15">
    <location>
        <position position="206"/>
    </location>
    <ligand>
        <name>ATP</name>
        <dbReference type="ChEBI" id="CHEBI:30616"/>
    </ligand>
</feature>
<comment type="similarity">
    <text evidence="3 13 16">Belongs to the phosphoglycerate kinase family.</text>
</comment>
<keyword evidence="8 13" id="KW-0808">Transferase</keyword>
<dbReference type="EMBL" id="BJML01000011">
    <property type="protein sequence ID" value="GEB47031.1"/>
    <property type="molecule type" value="Genomic_DNA"/>
</dbReference>
<dbReference type="GO" id="GO:0004618">
    <property type="term" value="F:phosphoglycerate kinase activity"/>
    <property type="evidence" value="ECO:0007669"/>
    <property type="project" value="UniProtKB-UniRule"/>
</dbReference>
<comment type="caution">
    <text evidence="17">The sequence shown here is derived from an EMBL/GenBank/DDBJ whole genome shotgun (WGS) entry which is preliminary data.</text>
</comment>
<dbReference type="UniPathway" id="UPA00109">
    <property type="reaction ID" value="UER00185"/>
</dbReference>
<feature type="binding site" evidence="13">
    <location>
        <position position="37"/>
    </location>
    <ligand>
        <name>substrate</name>
    </ligand>
</feature>
<sequence>MALRTLDSLGSLAGTRVIVRCDLNVPLKDGIITDDGRVRASLPTLNALINAGARVVVCSHLGRPEGAPDPKYSLEPVAQRLSELLGQPVAFARDTVGESAHDAVSSLENGEVAVIENLRFNAGETSKDESERQAFARELAGLGDALVSDGFGVVHRKQASVYDLAQIVPSVAGLLIQKELEVLDRLTENPERPYTVVLGGSKVSDKLGVIEHLLPRVDRLLVGGGMMFTFLVAEGHQVGSSLLEKDQIDTVKGYLATAKERGVEIVLPVDAVVAASFSADAEHVVADADALEETPFGASGLGLDIGPRTAEIFADAIRGSRTVFWNGPMGVFEMKAFEAGTKTVAQALTEVDGLSVVGGGDSAAAVRQLGFADDAFGHISTGGGASLEFLEGKKLPGLEVLGWQ</sequence>
<dbReference type="PANTHER" id="PTHR11406">
    <property type="entry name" value="PHOSPHOGLYCERATE KINASE"/>
    <property type="match status" value="1"/>
</dbReference>
<keyword evidence="12 13" id="KW-0324">Glycolysis</keyword>
<feature type="binding site" evidence="14">
    <location>
        <position position="156"/>
    </location>
    <ligand>
        <name>(2R)-3-phosphoglycerate</name>
        <dbReference type="ChEBI" id="CHEBI:58272"/>
    </ligand>
</feature>
<dbReference type="Proteomes" id="UP000319525">
    <property type="component" value="Unassembled WGS sequence"/>
</dbReference>
<evidence type="ECO:0000256" key="7">
    <source>
        <dbReference type="ARBA" id="ARBA00022490"/>
    </source>
</evidence>
<dbReference type="FunFam" id="3.40.50.1260:FF:000006">
    <property type="entry name" value="Phosphoglycerate kinase"/>
    <property type="match status" value="1"/>
</dbReference>
<evidence type="ECO:0000256" key="9">
    <source>
        <dbReference type="ARBA" id="ARBA00022741"/>
    </source>
</evidence>